<protein>
    <submittedName>
        <fullName evidence="1">Uncharacterized protein</fullName>
    </submittedName>
</protein>
<evidence type="ECO:0000313" key="2">
    <source>
        <dbReference type="Proteomes" id="UP001220530"/>
    </source>
</evidence>
<dbReference type="Proteomes" id="UP001220530">
    <property type="component" value="Chromosome"/>
</dbReference>
<accession>A0ABY7YQF1</accession>
<reference evidence="1 2" key="1">
    <citation type="submission" date="2023-02" db="EMBL/GenBank/DDBJ databases">
        <title>Devosia algicola sp. nov., isolated from the phycosphere of marine algae.</title>
        <authorList>
            <person name="Kim J.M."/>
            <person name="Lee J.K."/>
            <person name="Choi B.J."/>
            <person name="Bayburt H."/>
            <person name="Jeon C.O."/>
        </authorList>
    </citation>
    <scope>NUCLEOTIDE SEQUENCE [LARGE SCALE GENOMIC DNA]</scope>
    <source>
        <strain evidence="1 2">G20-9</strain>
    </source>
</reference>
<sequence length="76" mass="8393">MTEPSVTESVDNIYAALANNNEDLDVHISALKAAMAREGMKEAVFEASKLAQNNRQGRKTMQSYFKKRGVIVSFAV</sequence>
<dbReference type="RefSeq" id="WP_282219811.1">
    <property type="nucleotide sequence ID" value="NZ_CP118246.1"/>
</dbReference>
<proteinExistence type="predicted"/>
<dbReference type="EMBL" id="CP118246">
    <property type="protein sequence ID" value="WDR03417.1"/>
    <property type="molecule type" value="Genomic_DNA"/>
</dbReference>
<name>A0ABY7YQF1_9HYPH</name>
<organism evidence="1 2">
    <name type="scientific">Devosia algicola</name>
    <dbReference type="NCBI Taxonomy" id="3026418"/>
    <lineage>
        <taxon>Bacteria</taxon>
        <taxon>Pseudomonadati</taxon>
        <taxon>Pseudomonadota</taxon>
        <taxon>Alphaproteobacteria</taxon>
        <taxon>Hyphomicrobiales</taxon>
        <taxon>Devosiaceae</taxon>
        <taxon>Devosia</taxon>
    </lineage>
</organism>
<keyword evidence="2" id="KW-1185">Reference proteome</keyword>
<gene>
    <name evidence="1" type="ORF">PSQ19_04675</name>
</gene>
<evidence type="ECO:0000313" key="1">
    <source>
        <dbReference type="EMBL" id="WDR03417.1"/>
    </source>
</evidence>